<name>A0AAV1C4X8_OLDCO</name>
<sequence length="421" mass="48092">MNEALLHRDVMTKETRRELNLLIEEQLQVHGSENPGTPLISVLLNEKNYLIWKNAMIPALEAKMKLGFVDGSFPKPPEGTLKCIRWNRANSLVCSWIKSSMMPDLAKYFMFVHDAKTLWSQLEKRYGTTSAPHLFELKREIALIKQGDTSISNYYGRIKQLWDQYEQLRPTPIVAGDVGILLRTREVEDHSMELLMGLNEVYEQEKNHILFLEPLPHEEEVYSRLLKAEMHRQVSLNMIAKDDNMAMMVKSSNWQKKPPVAVVDGQKTDKSTLLCSCCHRTGHIKDGCFKLIGYPTDKPVKKCNYCSREGHERKDCFKLNGYPDRQPKRQVQGHNAAAVSEDSPLEVELVVPSPHQLQAMMHMMQKEIDRMVKGKGRAGEGSTSHSVNSVHFPDFAGIPLCFSDLWSLLSSTMRFATSFSK</sequence>
<dbReference type="PANTHER" id="PTHR37610">
    <property type="entry name" value="CCHC-TYPE DOMAIN-CONTAINING PROTEIN"/>
    <property type="match status" value="1"/>
</dbReference>
<keyword evidence="1" id="KW-0479">Metal-binding</keyword>
<evidence type="ECO:0000259" key="2">
    <source>
        <dbReference type="PROSITE" id="PS50158"/>
    </source>
</evidence>
<feature type="domain" description="CCHC-type" evidence="2">
    <location>
        <begin position="302"/>
        <end position="316"/>
    </location>
</feature>
<dbReference type="EMBL" id="OX459118">
    <property type="protein sequence ID" value="CAI9090213.1"/>
    <property type="molecule type" value="Genomic_DNA"/>
</dbReference>
<proteinExistence type="predicted"/>
<dbReference type="GO" id="GO:0008270">
    <property type="term" value="F:zinc ion binding"/>
    <property type="evidence" value="ECO:0007669"/>
    <property type="project" value="UniProtKB-KW"/>
</dbReference>
<dbReference type="GO" id="GO:0003676">
    <property type="term" value="F:nucleic acid binding"/>
    <property type="evidence" value="ECO:0007669"/>
    <property type="project" value="InterPro"/>
</dbReference>
<evidence type="ECO:0000256" key="1">
    <source>
        <dbReference type="PROSITE-ProRule" id="PRU00047"/>
    </source>
</evidence>
<gene>
    <name evidence="3" type="ORF">OLC1_LOCUS2418</name>
</gene>
<dbReference type="InterPro" id="IPR029472">
    <property type="entry name" value="Copia-like_N"/>
</dbReference>
<dbReference type="AlphaFoldDB" id="A0AAV1C4X8"/>
<keyword evidence="1" id="KW-0863">Zinc-finger</keyword>
<dbReference type="PANTHER" id="PTHR37610:SF40">
    <property type="entry name" value="OS01G0909600 PROTEIN"/>
    <property type="match status" value="1"/>
</dbReference>
<dbReference type="Proteomes" id="UP001161247">
    <property type="component" value="Chromosome 1"/>
</dbReference>
<dbReference type="InterPro" id="IPR036875">
    <property type="entry name" value="Znf_CCHC_sf"/>
</dbReference>
<keyword evidence="4" id="KW-1185">Reference proteome</keyword>
<dbReference type="Pfam" id="PF14244">
    <property type="entry name" value="Retrotran_gag_3"/>
    <property type="match status" value="1"/>
</dbReference>
<protein>
    <submittedName>
        <fullName evidence="3">OLC1v1024939C1</fullName>
    </submittedName>
</protein>
<evidence type="ECO:0000313" key="3">
    <source>
        <dbReference type="EMBL" id="CAI9090213.1"/>
    </source>
</evidence>
<dbReference type="SUPFAM" id="SSF57756">
    <property type="entry name" value="Retrovirus zinc finger-like domains"/>
    <property type="match status" value="1"/>
</dbReference>
<evidence type="ECO:0000313" key="4">
    <source>
        <dbReference type="Proteomes" id="UP001161247"/>
    </source>
</evidence>
<organism evidence="3 4">
    <name type="scientific">Oldenlandia corymbosa var. corymbosa</name>
    <dbReference type="NCBI Taxonomy" id="529605"/>
    <lineage>
        <taxon>Eukaryota</taxon>
        <taxon>Viridiplantae</taxon>
        <taxon>Streptophyta</taxon>
        <taxon>Embryophyta</taxon>
        <taxon>Tracheophyta</taxon>
        <taxon>Spermatophyta</taxon>
        <taxon>Magnoliopsida</taxon>
        <taxon>eudicotyledons</taxon>
        <taxon>Gunneridae</taxon>
        <taxon>Pentapetalae</taxon>
        <taxon>asterids</taxon>
        <taxon>lamiids</taxon>
        <taxon>Gentianales</taxon>
        <taxon>Rubiaceae</taxon>
        <taxon>Rubioideae</taxon>
        <taxon>Spermacoceae</taxon>
        <taxon>Hedyotis-Oldenlandia complex</taxon>
        <taxon>Oldenlandia</taxon>
    </lineage>
</organism>
<dbReference type="PROSITE" id="PS50158">
    <property type="entry name" value="ZF_CCHC"/>
    <property type="match status" value="1"/>
</dbReference>
<reference evidence="3" key="1">
    <citation type="submission" date="2023-03" db="EMBL/GenBank/DDBJ databases">
        <authorList>
            <person name="Julca I."/>
        </authorList>
    </citation>
    <scope>NUCLEOTIDE SEQUENCE</scope>
</reference>
<accession>A0AAV1C4X8</accession>
<dbReference type="InterPro" id="IPR001878">
    <property type="entry name" value="Znf_CCHC"/>
</dbReference>
<keyword evidence="1" id="KW-0862">Zinc</keyword>